<comment type="similarity">
    <text evidence="1">Belongs to the class IV-like SAM-binding methyltransferase superfamily. RNA methyltransferase TrmH family.</text>
</comment>
<dbReference type="GO" id="GO:0003723">
    <property type="term" value="F:RNA binding"/>
    <property type="evidence" value="ECO:0007669"/>
    <property type="project" value="InterPro"/>
</dbReference>
<dbReference type="InterPro" id="IPR013123">
    <property type="entry name" value="SpoU_subst-bd"/>
</dbReference>
<accession>A0A0X8FC55</accession>
<dbReference type="InterPro" id="IPR051259">
    <property type="entry name" value="rRNA_Methyltransferase"/>
</dbReference>
<dbReference type="PANTHER" id="PTHR43191:SF2">
    <property type="entry name" value="RRNA METHYLTRANSFERASE 3, MITOCHONDRIAL"/>
    <property type="match status" value="1"/>
</dbReference>
<proteinExistence type="inferred from homology"/>
<dbReference type="KEGG" id="asan:AWM72_07580"/>
<dbReference type="InterPro" id="IPR053888">
    <property type="entry name" value="MRM3-like_sub_bind"/>
</dbReference>
<dbReference type="Proteomes" id="UP000069912">
    <property type="component" value="Chromosome"/>
</dbReference>
<keyword evidence="3 6" id="KW-0808">Transferase</keyword>
<reference evidence="7" key="2">
    <citation type="submission" date="2016-01" db="EMBL/GenBank/DDBJ databases">
        <title>Six Aerococcus type strain genome sequencing and assembly using PacBio and Illumina Hiseq.</title>
        <authorList>
            <person name="Carkaci D."/>
            <person name="Dargis R."/>
            <person name="Nielsen X.C."/>
            <person name="Skovgaard O."/>
            <person name="Fuursted K."/>
            <person name="Christensen J.J."/>
        </authorList>
    </citation>
    <scope>NUCLEOTIDE SEQUENCE [LARGE SCALE GENOMIC DNA]</scope>
    <source>
        <strain evidence="7">CCUG43001</strain>
    </source>
</reference>
<dbReference type="Pfam" id="PF00588">
    <property type="entry name" value="SpoU_methylase"/>
    <property type="match status" value="1"/>
</dbReference>
<dbReference type="Gene3D" id="3.40.1280.10">
    <property type="match status" value="1"/>
</dbReference>
<evidence type="ECO:0000313" key="5">
    <source>
        <dbReference type="EMBL" id="AMB94623.1"/>
    </source>
</evidence>
<name>A0A0X8FC55_9LACT</name>
<gene>
    <name evidence="5" type="ORF">AWM72_07580</name>
    <name evidence="6" type="ORF">CYJ28_02170</name>
</gene>
<evidence type="ECO:0000256" key="3">
    <source>
        <dbReference type="ARBA" id="ARBA00022679"/>
    </source>
</evidence>
<dbReference type="Proteomes" id="UP000234239">
    <property type="component" value="Unassembled WGS sequence"/>
</dbReference>
<reference evidence="5 7" key="1">
    <citation type="journal article" date="2016" name="Genome Announc.">
        <title>Complete Genome Sequences of Aerococcus christensenii CCUG 28831T, Aerococcus sanguinicola CCUG 43001T, Aerococcus urinae CCUG 36881T, Aerococcus urinaeequi CCUG 28094T, Aerococcus urinaehominis CCUG 42038 BT, and Aerococcus viridans CCUG 4311T.</title>
        <authorList>
            <person name="Carkaci D."/>
            <person name="Dargis R."/>
            <person name="Nielsen X.C."/>
            <person name="Skovgaard O."/>
            <person name="Fuursted K."/>
            <person name="Christensen J.J."/>
        </authorList>
    </citation>
    <scope>NUCLEOTIDE SEQUENCE [LARGE SCALE GENOMIC DNA]</scope>
    <source>
        <strain evidence="5 7">CCUG43001</strain>
    </source>
</reference>
<dbReference type="EMBL" id="PKGY01000001">
    <property type="protein sequence ID" value="PKZ23379.1"/>
    <property type="molecule type" value="Genomic_DNA"/>
</dbReference>
<protein>
    <submittedName>
        <fullName evidence="6">RNA methyltransferase</fullName>
    </submittedName>
</protein>
<sequence length="253" mass="27378">MMIESKQNPQIKAIKKLQQAKGRRKAKRYLLEGPHLLEMALEAGKQPELILCTEASFKADYANCNCQLISPQLAGYLAETESTQAVFAVMPLPEPVALDQLTSSAILLLDGLQDPGNLGTIIRTADALGYHSLILGKGSVDPYNSKALRAMQGSQFKLQIVQADLDQAIPQLQSQGYRIAASTLSSDSQSVKDYCLTDAKKWGIILGNEGNGVSPDCIELADVSLHIPMTGQAESLNVAIAAAIMMYEYRPVI</sequence>
<evidence type="ECO:0000256" key="2">
    <source>
        <dbReference type="ARBA" id="ARBA00022603"/>
    </source>
</evidence>
<dbReference type="GO" id="GO:0008173">
    <property type="term" value="F:RNA methyltransferase activity"/>
    <property type="evidence" value="ECO:0007669"/>
    <property type="project" value="InterPro"/>
</dbReference>
<dbReference type="EMBL" id="CP014160">
    <property type="protein sequence ID" value="AMB94623.1"/>
    <property type="molecule type" value="Genomic_DNA"/>
</dbReference>
<evidence type="ECO:0000256" key="1">
    <source>
        <dbReference type="ARBA" id="ARBA00007228"/>
    </source>
</evidence>
<evidence type="ECO:0000313" key="7">
    <source>
        <dbReference type="Proteomes" id="UP000069912"/>
    </source>
</evidence>
<keyword evidence="2 6" id="KW-0489">Methyltransferase</keyword>
<dbReference type="GO" id="GO:0005737">
    <property type="term" value="C:cytoplasm"/>
    <property type="evidence" value="ECO:0007669"/>
    <property type="project" value="UniProtKB-ARBA"/>
</dbReference>
<keyword evidence="7" id="KW-1185">Reference proteome</keyword>
<dbReference type="Gene3D" id="3.30.1330.30">
    <property type="match status" value="1"/>
</dbReference>
<dbReference type="GO" id="GO:0032259">
    <property type="term" value="P:methylation"/>
    <property type="evidence" value="ECO:0007669"/>
    <property type="project" value="UniProtKB-KW"/>
</dbReference>
<dbReference type="SUPFAM" id="SSF55315">
    <property type="entry name" value="L30e-like"/>
    <property type="match status" value="1"/>
</dbReference>
<dbReference type="InterPro" id="IPR029028">
    <property type="entry name" value="Alpha/beta_knot_MTases"/>
</dbReference>
<dbReference type="GO" id="GO:0006396">
    <property type="term" value="P:RNA processing"/>
    <property type="evidence" value="ECO:0007669"/>
    <property type="project" value="InterPro"/>
</dbReference>
<feature type="domain" description="RNA 2-O ribose methyltransferase substrate binding" evidence="4">
    <location>
        <begin position="30"/>
        <end position="96"/>
    </location>
</feature>
<dbReference type="RefSeq" id="WP_067975725.1">
    <property type="nucleotide sequence ID" value="NZ_CAJHKM010000002.1"/>
</dbReference>
<evidence type="ECO:0000313" key="6">
    <source>
        <dbReference type="EMBL" id="PKZ23379.1"/>
    </source>
</evidence>
<dbReference type="SMART" id="SM00967">
    <property type="entry name" value="SpoU_sub_bind"/>
    <property type="match status" value="1"/>
</dbReference>
<dbReference type="PANTHER" id="PTHR43191">
    <property type="entry name" value="RRNA METHYLTRANSFERASE 3"/>
    <property type="match status" value="1"/>
</dbReference>
<reference evidence="6 8" key="3">
    <citation type="submission" date="2017-12" db="EMBL/GenBank/DDBJ databases">
        <title>Phylogenetic diversity of female urinary microbiome.</title>
        <authorList>
            <person name="Thomas-White K."/>
            <person name="Wolfe A.J."/>
        </authorList>
    </citation>
    <scope>NUCLEOTIDE SEQUENCE [LARGE SCALE GENOMIC DNA]</scope>
    <source>
        <strain evidence="6 8">UMB0139</strain>
    </source>
</reference>
<dbReference type="SUPFAM" id="SSF75217">
    <property type="entry name" value="alpha/beta knot"/>
    <property type="match status" value="1"/>
</dbReference>
<dbReference type="AlphaFoldDB" id="A0A0X8FC55"/>
<evidence type="ECO:0000313" key="8">
    <source>
        <dbReference type="Proteomes" id="UP000234239"/>
    </source>
</evidence>
<organism evidence="5 7">
    <name type="scientific">Aerococcus sanguinicola</name>
    <dbReference type="NCBI Taxonomy" id="119206"/>
    <lineage>
        <taxon>Bacteria</taxon>
        <taxon>Bacillati</taxon>
        <taxon>Bacillota</taxon>
        <taxon>Bacilli</taxon>
        <taxon>Lactobacillales</taxon>
        <taxon>Aerococcaceae</taxon>
        <taxon>Aerococcus</taxon>
    </lineage>
</organism>
<dbReference type="InterPro" id="IPR029026">
    <property type="entry name" value="tRNA_m1G_MTases_N"/>
</dbReference>
<evidence type="ECO:0000259" key="4">
    <source>
        <dbReference type="SMART" id="SM00967"/>
    </source>
</evidence>
<dbReference type="InterPro" id="IPR001537">
    <property type="entry name" value="SpoU_MeTrfase"/>
</dbReference>
<dbReference type="Pfam" id="PF22435">
    <property type="entry name" value="MRM3-like_sub_bind"/>
    <property type="match status" value="1"/>
</dbReference>
<dbReference type="OrthoDB" id="9794400at2"/>
<dbReference type="CDD" id="cd18095">
    <property type="entry name" value="SpoU-like_rRNA-MTase"/>
    <property type="match status" value="1"/>
</dbReference>
<dbReference type="InterPro" id="IPR029064">
    <property type="entry name" value="Ribosomal_eL30-like_sf"/>
</dbReference>